<name>A0A229R8Y4_AMYAL</name>
<dbReference type="Proteomes" id="UP000215563">
    <property type="component" value="Unassembled WGS sequence"/>
</dbReference>
<comment type="caution">
    <text evidence="2">The sequence shown here is derived from an EMBL/GenBank/DDBJ whole genome shotgun (WGS) entry which is preliminary data.</text>
</comment>
<evidence type="ECO:0000256" key="1">
    <source>
        <dbReference type="SAM" id="MobiDB-lite"/>
    </source>
</evidence>
<sequence length="68" mass="7190">MSGDSRHRHAELCCAGSPGSTRCRRPPPAKAPTRPGHCARPGGTPPEITGLLEQVQIDHTPVDVIVVD</sequence>
<evidence type="ECO:0000313" key="3">
    <source>
        <dbReference type="Proteomes" id="UP000215563"/>
    </source>
</evidence>
<protein>
    <submittedName>
        <fullName evidence="2">Uncharacterized protein</fullName>
    </submittedName>
</protein>
<keyword evidence="3" id="KW-1185">Reference proteome</keyword>
<dbReference type="RefSeq" id="WP_026467739.1">
    <property type="nucleotide sequence ID" value="NZ_KB913032.1"/>
</dbReference>
<organism evidence="2 3">
    <name type="scientific">Amycolatopsis alba DSM 44262</name>
    <dbReference type="NCBI Taxonomy" id="1125972"/>
    <lineage>
        <taxon>Bacteria</taxon>
        <taxon>Bacillati</taxon>
        <taxon>Actinomycetota</taxon>
        <taxon>Actinomycetes</taxon>
        <taxon>Pseudonocardiales</taxon>
        <taxon>Pseudonocardiaceae</taxon>
        <taxon>Amycolatopsis</taxon>
    </lineage>
</organism>
<accession>A0A229R8Y4</accession>
<gene>
    <name evidence="2" type="ORF">CFP75_39725</name>
</gene>
<reference evidence="2 3" key="1">
    <citation type="submission" date="2017-07" db="EMBL/GenBank/DDBJ databases">
        <title>Amycolatopsis alba DSM 44262 Genome sequencing and assembly.</title>
        <authorList>
            <person name="Kaur N."/>
            <person name="Mayilraj S."/>
        </authorList>
    </citation>
    <scope>NUCLEOTIDE SEQUENCE [LARGE SCALE GENOMIC DNA]</scope>
    <source>
        <strain evidence="2 3">DSM 44262</strain>
    </source>
</reference>
<feature type="region of interest" description="Disordered" evidence="1">
    <location>
        <begin position="1"/>
        <end position="45"/>
    </location>
</feature>
<dbReference type="EMBL" id="NMQU01000158">
    <property type="protein sequence ID" value="OXM43132.1"/>
    <property type="molecule type" value="Genomic_DNA"/>
</dbReference>
<proteinExistence type="predicted"/>
<dbReference type="AlphaFoldDB" id="A0A229R8Y4"/>
<evidence type="ECO:0000313" key="2">
    <source>
        <dbReference type="EMBL" id="OXM43132.1"/>
    </source>
</evidence>